<dbReference type="AlphaFoldDB" id="A0A059FWW4"/>
<keyword evidence="2" id="KW-1185">Reference proteome</keyword>
<proteinExistence type="predicted"/>
<dbReference type="EMBL" id="ARYI01000005">
    <property type="protein sequence ID" value="KCZ95067.1"/>
    <property type="molecule type" value="Genomic_DNA"/>
</dbReference>
<dbReference type="PATRIC" id="fig|1280951.3.peg.1509"/>
<dbReference type="RefSeq" id="WP_011646820.1">
    <property type="nucleotide sequence ID" value="NZ_ARYI01000005.1"/>
</dbReference>
<dbReference type="SUPFAM" id="SSF53254">
    <property type="entry name" value="Phosphoglycerate mutase-like"/>
    <property type="match status" value="1"/>
</dbReference>
<evidence type="ECO:0000313" key="1">
    <source>
        <dbReference type="EMBL" id="KCZ95067.1"/>
    </source>
</evidence>
<dbReference type="Proteomes" id="UP000025061">
    <property type="component" value="Unassembled WGS sequence"/>
</dbReference>
<reference evidence="1 2" key="1">
    <citation type="submission" date="2013-04" db="EMBL/GenBank/DDBJ databases">
        <title>Hyphomonas hirschiana VP5 Genome Sequencing.</title>
        <authorList>
            <person name="Lai Q."/>
            <person name="Shao Z."/>
        </authorList>
    </citation>
    <scope>NUCLEOTIDE SEQUENCE [LARGE SCALE GENOMIC DNA]</scope>
    <source>
        <strain evidence="1 2">VP5</strain>
    </source>
</reference>
<dbReference type="InterPro" id="IPR029033">
    <property type="entry name" value="His_PPase_superfam"/>
</dbReference>
<comment type="caution">
    <text evidence="1">The sequence shown here is derived from an EMBL/GenBank/DDBJ whole genome shotgun (WGS) entry which is preliminary data.</text>
</comment>
<protein>
    <submittedName>
        <fullName evidence="1">Phosphoglycerate mutase family protein</fullName>
    </submittedName>
</protein>
<dbReference type="OrthoDB" id="34197at2"/>
<evidence type="ECO:0000313" key="2">
    <source>
        <dbReference type="Proteomes" id="UP000025061"/>
    </source>
</evidence>
<sequence length="190" mass="20984">MTALFFITHPEVIVDPAIPVGRWRLSPAGIARMQVFSASQTMANVRTIWASSETKAIEAAEILGRQIRAPVNIHAGLGENDRQSTGFLPPAEFEQVADAFFAQPEHSIRGWERALDAQSRILKAFKSITENPHAGDMAIVSHGAVGTLLFCALTGQPISRHFDQPFQGHYWRAPFPDLKPETGWEPIACR</sequence>
<name>A0A059FWW4_9PROT</name>
<dbReference type="Gene3D" id="3.40.50.1240">
    <property type="entry name" value="Phosphoglycerate mutase-like"/>
    <property type="match status" value="1"/>
</dbReference>
<accession>A0A059FWW4</accession>
<organism evidence="1 2">
    <name type="scientific">Hyphomonas hirschiana VP5</name>
    <dbReference type="NCBI Taxonomy" id="1280951"/>
    <lineage>
        <taxon>Bacteria</taxon>
        <taxon>Pseudomonadati</taxon>
        <taxon>Pseudomonadota</taxon>
        <taxon>Alphaproteobacteria</taxon>
        <taxon>Hyphomonadales</taxon>
        <taxon>Hyphomonadaceae</taxon>
        <taxon>Hyphomonas</taxon>
    </lineage>
</organism>
<dbReference type="Pfam" id="PF00300">
    <property type="entry name" value="His_Phos_1"/>
    <property type="match status" value="1"/>
</dbReference>
<gene>
    <name evidence="1" type="ORF">HHI_07457</name>
</gene>
<dbReference type="InterPro" id="IPR013078">
    <property type="entry name" value="His_Pase_superF_clade-1"/>
</dbReference>